<proteinExistence type="predicted"/>
<evidence type="ECO:0000256" key="1">
    <source>
        <dbReference type="SAM" id="MobiDB-lite"/>
    </source>
</evidence>
<sequence length="240" mass="26164">MAPGRVLRDLTSKSSPVYREMGRDRSSDEDFVMVQAAADPDDSPDDSPDQGPLRKKTRTQGKPDVQARPKKGRKAARRLSIWLFSFDDEAEDRHVQAAHAGAGHAEDPARPDARQVAYPEARHVDAAVRPGHAEGQARADAAVRQRHVEDPAPLAPDKPKPGTPTQLPAMMSSPQSRDTSESKPTASHGVFAHRIIAPDHKPVPMPEPTTPLMQNSKKTTTPTQKPSHTSAKRASDKRSI</sequence>
<comment type="caution">
    <text evidence="2">The sequence shown here is derived from an EMBL/GenBank/DDBJ whole genome shotgun (WGS) entry which is preliminary data.</text>
</comment>
<dbReference type="AlphaFoldDB" id="A0A6A3KZ52"/>
<feature type="compositionally biased region" description="Low complexity" evidence="1">
    <location>
        <begin position="216"/>
        <end position="229"/>
    </location>
</feature>
<feature type="compositionally biased region" description="Polar residues" evidence="1">
    <location>
        <begin position="172"/>
        <end position="185"/>
    </location>
</feature>
<dbReference type="EMBL" id="QXFW01000551">
    <property type="protein sequence ID" value="KAE9008933.1"/>
    <property type="molecule type" value="Genomic_DNA"/>
</dbReference>
<organism evidence="2 3">
    <name type="scientific">Phytophthora fragariae</name>
    <dbReference type="NCBI Taxonomy" id="53985"/>
    <lineage>
        <taxon>Eukaryota</taxon>
        <taxon>Sar</taxon>
        <taxon>Stramenopiles</taxon>
        <taxon>Oomycota</taxon>
        <taxon>Peronosporomycetes</taxon>
        <taxon>Peronosporales</taxon>
        <taxon>Peronosporaceae</taxon>
        <taxon>Phytophthora</taxon>
    </lineage>
</organism>
<evidence type="ECO:0000313" key="2">
    <source>
        <dbReference type="EMBL" id="KAE9008933.1"/>
    </source>
</evidence>
<feature type="compositionally biased region" description="Acidic residues" evidence="1">
    <location>
        <begin position="39"/>
        <end position="48"/>
    </location>
</feature>
<evidence type="ECO:0000313" key="3">
    <source>
        <dbReference type="Proteomes" id="UP000460718"/>
    </source>
</evidence>
<reference evidence="2 3" key="1">
    <citation type="submission" date="2018-09" db="EMBL/GenBank/DDBJ databases">
        <title>Genomic investigation of the strawberry pathogen Phytophthora fragariae indicates pathogenicity is determined by transcriptional variation in three key races.</title>
        <authorList>
            <person name="Adams T.M."/>
            <person name="Armitage A.D."/>
            <person name="Sobczyk M.K."/>
            <person name="Bates H.J."/>
            <person name="Dunwell J.M."/>
            <person name="Nellist C.F."/>
            <person name="Harrison R.J."/>
        </authorList>
    </citation>
    <scope>NUCLEOTIDE SEQUENCE [LARGE SCALE GENOMIC DNA]</scope>
    <source>
        <strain evidence="2 3">SCRP245</strain>
    </source>
</reference>
<feature type="compositionally biased region" description="Basic and acidic residues" evidence="1">
    <location>
        <begin position="120"/>
        <end position="150"/>
    </location>
</feature>
<name>A0A6A3KZ52_9STRA</name>
<feature type="compositionally biased region" description="Basic and acidic residues" evidence="1">
    <location>
        <begin position="1"/>
        <end position="11"/>
    </location>
</feature>
<accession>A0A6A3KZ52</accession>
<feature type="region of interest" description="Disordered" evidence="1">
    <location>
        <begin position="1"/>
        <end position="76"/>
    </location>
</feature>
<feature type="compositionally biased region" description="Basic and acidic residues" evidence="1">
    <location>
        <begin position="104"/>
        <end position="113"/>
    </location>
</feature>
<feature type="region of interest" description="Disordered" evidence="1">
    <location>
        <begin position="94"/>
        <end position="240"/>
    </location>
</feature>
<protein>
    <submittedName>
        <fullName evidence="2">Uncharacterized protein</fullName>
    </submittedName>
</protein>
<gene>
    <name evidence="2" type="ORF">PF011_g10499</name>
</gene>
<dbReference type="Proteomes" id="UP000460718">
    <property type="component" value="Unassembled WGS sequence"/>
</dbReference>